<keyword evidence="3" id="KW-0443">Lipid metabolism</keyword>
<evidence type="ECO:0000313" key="6">
    <source>
        <dbReference type="Proteomes" id="UP001392437"/>
    </source>
</evidence>
<dbReference type="GO" id="GO:0006696">
    <property type="term" value="P:ergosterol biosynthetic process"/>
    <property type="evidence" value="ECO:0007669"/>
    <property type="project" value="TreeGrafter"/>
</dbReference>
<dbReference type="Proteomes" id="UP001392437">
    <property type="component" value="Unassembled WGS sequence"/>
</dbReference>
<dbReference type="GO" id="GO:0005811">
    <property type="term" value="C:lipid droplet"/>
    <property type="evidence" value="ECO:0007669"/>
    <property type="project" value="InterPro"/>
</dbReference>
<dbReference type="Pfam" id="PF13243">
    <property type="entry name" value="SQHop_cyclase_C"/>
    <property type="match status" value="1"/>
</dbReference>
<dbReference type="AlphaFoldDB" id="A0AAW0QL76"/>
<accession>A0AAW0QL76</accession>
<keyword evidence="3" id="KW-0444">Lipid biosynthesis</keyword>
<evidence type="ECO:0000256" key="2">
    <source>
        <dbReference type="ARBA" id="ARBA00022737"/>
    </source>
</evidence>
<dbReference type="Gene3D" id="1.50.10.20">
    <property type="match status" value="1"/>
</dbReference>
<comment type="similarity">
    <text evidence="1">Belongs to the terpene cyclase/mutase family.</text>
</comment>
<dbReference type="EMBL" id="JAQQWP010000008">
    <property type="protein sequence ID" value="KAK8106685.1"/>
    <property type="molecule type" value="Genomic_DNA"/>
</dbReference>
<dbReference type="GO" id="GO:0000250">
    <property type="term" value="F:lanosterol synthase activity"/>
    <property type="evidence" value="ECO:0007669"/>
    <property type="project" value="TreeGrafter"/>
</dbReference>
<sequence>MDNYHPKSWLLNSVNWFLVNIWNPYCRTKGIAETAEAWRIFDAVDTLLTYQNASGGCSSYEPTRGSERLEMLNAAEVFGNIMVEYDYIECSTAVITALSLFNKHWPDYRTAEIKRFKDGVLAFVKRKQQPHSGWYGNWGICFTYATMFVLECLESVDETYKTSLYAKKGCDFLLERQRPDGGWSESYKSCEQGAYTEHATGSQAVMTAWAVIGLIKADYPDIEPIKKGIKLIMDRQCANGEWKQEAIEGVFNKSCMILYQNYKFTFPLKALGMFAKKYPDERP</sequence>
<proteinExistence type="inferred from homology"/>
<reference evidence="5 6" key="1">
    <citation type="submission" date="2023-01" db="EMBL/GenBank/DDBJ databases">
        <title>Analysis of 21 Apiospora genomes using comparative genomics revels a genus with tremendous synthesis potential of carbohydrate active enzymes and secondary metabolites.</title>
        <authorList>
            <person name="Sorensen T."/>
        </authorList>
    </citation>
    <scope>NUCLEOTIDE SEQUENCE [LARGE SCALE GENOMIC DNA]</scope>
    <source>
        <strain evidence="5 6">CBS 117206</strain>
    </source>
</reference>
<dbReference type="GO" id="GO:0016104">
    <property type="term" value="P:triterpenoid biosynthetic process"/>
    <property type="evidence" value="ECO:0007669"/>
    <property type="project" value="InterPro"/>
</dbReference>
<name>A0AAW0QL76_9PEZI</name>
<keyword evidence="3" id="KW-0752">Steroid biosynthesis</keyword>
<feature type="domain" description="Squalene cyclase C-terminal" evidence="4">
    <location>
        <begin position="40"/>
        <end position="274"/>
    </location>
</feature>
<evidence type="ECO:0000256" key="1">
    <source>
        <dbReference type="ARBA" id="ARBA00009755"/>
    </source>
</evidence>
<evidence type="ECO:0000259" key="4">
    <source>
        <dbReference type="Pfam" id="PF13243"/>
    </source>
</evidence>
<keyword evidence="6" id="KW-1185">Reference proteome</keyword>
<dbReference type="PANTHER" id="PTHR11764">
    <property type="entry name" value="TERPENE CYCLASE/MUTASE FAMILY MEMBER"/>
    <property type="match status" value="1"/>
</dbReference>
<comment type="caution">
    <text evidence="5">The sequence shown here is derived from an EMBL/GenBank/DDBJ whole genome shotgun (WGS) entry which is preliminary data.</text>
</comment>
<dbReference type="SUPFAM" id="SSF48239">
    <property type="entry name" value="Terpenoid cyclases/Protein prenyltransferases"/>
    <property type="match status" value="1"/>
</dbReference>
<dbReference type="InterPro" id="IPR008930">
    <property type="entry name" value="Terpenoid_cyclase/PrenylTrfase"/>
</dbReference>
<organism evidence="5 6">
    <name type="scientific">Apiospora kogelbergensis</name>
    <dbReference type="NCBI Taxonomy" id="1337665"/>
    <lineage>
        <taxon>Eukaryota</taxon>
        <taxon>Fungi</taxon>
        <taxon>Dikarya</taxon>
        <taxon>Ascomycota</taxon>
        <taxon>Pezizomycotina</taxon>
        <taxon>Sordariomycetes</taxon>
        <taxon>Xylariomycetidae</taxon>
        <taxon>Amphisphaeriales</taxon>
        <taxon>Apiosporaceae</taxon>
        <taxon>Apiospora</taxon>
    </lineage>
</organism>
<dbReference type="InterPro" id="IPR032696">
    <property type="entry name" value="SQ_cyclase_C"/>
</dbReference>
<keyword evidence="2" id="KW-0677">Repeat</keyword>
<protein>
    <recommendedName>
        <fullName evidence="4">Squalene cyclase C-terminal domain-containing protein</fullName>
    </recommendedName>
</protein>
<gene>
    <name evidence="5" type="ORF">PG999_010044</name>
</gene>
<evidence type="ECO:0000313" key="5">
    <source>
        <dbReference type="EMBL" id="KAK8106685.1"/>
    </source>
</evidence>
<dbReference type="InterPro" id="IPR018333">
    <property type="entry name" value="Squalene_cyclase"/>
</dbReference>
<dbReference type="PANTHER" id="PTHR11764:SF20">
    <property type="entry name" value="LANOSTEROL SYNTHASE"/>
    <property type="match status" value="1"/>
</dbReference>
<evidence type="ECO:0000256" key="3">
    <source>
        <dbReference type="ARBA" id="ARBA00022955"/>
    </source>
</evidence>